<evidence type="ECO:0000313" key="3">
    <source>
        <dbReference type="Proteomes" id="UP001178507"/>
    </source>
</evidence>
<sequence>MASFVAPFEPLPSLQPPISASPSQVRCAKTSKWSSSQLTAVTALAIALCRTRGARAARPARSKALRRAGAAAVTKEEEDEDQYYRSATPRERQFGMYDRRAGSRSSQSGAVELPLSQLHVVAAQRQLPVLLEAVDTDASQAIQAWSELLSACQRQAPELLSTWSCGLSPLLRLALVVPRSQWLRSPEESWCDEAPGPVQHEGPEGPRLGTEALPKLEKLIRHLLTKYDDAPMDLAAGFLWSDGAGGTLREREDREVVLCSGAGASLCVSFIRLFREVCQGERKPLAAAQDLLSPTLTKTKMVNQLLGGSTLPTPPPVDVPDEARHIQPLAVTLASPLMLLRRAQLAQLNAPEAMAEALAQTNLAKDLGSPEEEAFALEVMSWMSRFADSPELEDKHSAAQCVEWLLAQRSLDAKFSLVLSGNPRAPKKVLAAAKRDAATLELQRLQSSGQRFLPNPAGIKGFVKRGVLAAFGSPYESPSGSWLPKGLKAFVGEGSLVEPVAPNSWHGDDYEPCNAEARFLKDPQRLRKATVRIDEIMSFEYMQHVGQVMANCLRVERRGGMSLVKYLSRAKSRDSSFWVMTITAEPEEDEEEAPVQHLLLMEVYNGLRVIHQAEGPHPRRWPRLDAWRWLEEWADQEKLRPDGPEGVTVGPYEAYDADMDRWDIRRCFLW</sequence>
<evidence type="ECO:0000313" key="2">
    <source>
        <dbReference type="EMBL" id="CAJ1401456.1"/>
    </source>
</evidence>
<gene>
    <name evidence="2" type="ORF">EVOR1521_LOCUS24601</name>
</gene>
<feature type="region of interest" description="Disordered" evidence="1">
    <location>
        <begin position="188"/>
        <end position="207"/>
    </location>
</feature>
<feature type="region of interest" description="Disordered" evidence="1">
    <location>
        <begin position="68"/>
        <end position="88"/>
    </location>
</feature>
<proteinExistence type="predicted"/>
<protein>
    <submittedName>
        <fullName evidence="2">Uncharacterized protein</fullName>
    </submittedName>
</protein>
<dbReference type="EMBL" id="CAUJNA010003416">
    <property type="protein sequence ID" value="CAJ1401456.1"/>
    <property type="molecule type" value="Genomic_DNA"/>
</dbReference>
<evidence type="ECO:0000256" key="1">
    <source>
        <dbReference type="SAM" id="MobiDB-lite"/>
    </source>
</evidence>
<dbReference type="Proteomes" id="UP001178507">
    <property type="component" value="Unassembled WGS sequence"/>
</dbReference>
<reference evidence="2" key="1">
    <citation type="submission" date="2023-08" db="EMBL/GenBank/DDBJ databases">
        <authorList>
            <person name="Chen Y."/>
            <person name="Shah S."/>
            <person name="Dougan E. K."/>
            <person name="Thang M."/>
            <person name="Chan C."/>
        </authorList>
    </citation>
    <scope>NUCLEOTIDE SEQUENCE</scope>
</reference>
<organism evidence="2 3">
    <name type="scientific">Effrenium voratum</name>
    <dbReference type="NCBI Taxonomy" id="2562239"/>
    <lineage>
        <taxon>Eukaryota</taxon>
        <taxon>Sar</taxon>
        <taxon>Alveolata</taxon>
        <taxon>Dinophyceae</taxon>
        <taxon>Suessiales</taxon>
        <taxon>Symbiodiniaceae</taxon>
        <taxon>Effrenium</taxon>
    </lineage>
</organism>
<dbReference type="AlphaFoldDB" id="A0AA36J962"/>
<name>A0AA36J962_9DINO</name>
<accession>A0AA36J962</accession>
<keyword evidence="3" id="KW-1185">Reference proteome</keyword>
<comment type="caution">
    <text evidence="2">The sequence shown here is derived from an EMBL/GenBank/DDBJ whole genome shotgun (WGS) entry which is preliminary data.</text>
</comment>